<proteinExistence type="predicted"/>
<accession>A0AAV7S881</accession>
<dbReference type="AlphaFoldDB" id="A0AAV7S881"/>
<protein>
    <submittedName>
        <fullName evidence="1">Uncharacterized protein</fullName>
    </submittedName>
</protein>
<keyword evidence="2" id="KW-1185">Reference proteome</keyword>
<dbReference type="Proteomes" id="UP001066276">
    <property type="component" value="Chromosome 4_2"/>
</dbReference>
<sequence length="118" mass="13399">MQGPHLRLQLHNRAVRHLDLVRDLPEIGPEEVYLNCHSFYLAFKSHPRTLSSSKNLGSRWLLTGRRHTLAMVGPPRTGIALREGHRSGILFHGIYLRDIGLLMSPHSREAAEADCIFL</sequence>
<reference evidence="1" key="1">
    <citation type="journal article" date="2022" name="bioRxiv">
        <title>Sequencing and chromosome-scale assembly of the giantPleurodeles waltlgenome.</title>
        <authorList>
            <person name="Brown T."/>
            <person name="Elewa A."/>
            <person name="Iarovenko S."/>
            <person name="Subramanian E."/>
            <person name="Araus A.J."/>
            <person name="Petzold A."/>
            <person name="Susuki M."/>
            <person name="Suzuki K.-i.T."/>
            <person name="Hayashi T."/>
            <person name="Toyoda A."/>
            <person name="Oliveira C."/>
            <person name="Osipova E."/>
            <person name="Leigh N.D."/>
            <person name="Simon A."/>
            <person name="Yun M.H."/>
        </authorList>
    </citation>
    <scope>NUCLEOTIDE SEQUENCE</scope>
    <source>
        <strain evidence="1">20211129_DDA</strain>
        <tissue evidence="1">Liver</tissue>
    </source>
</reference>
<gene>
    <name evidence="1" type="ORF">NDU88_000304</name>
</gene>
<evidence type="ECO:0000313" key="1">
    <source>
        <dbReference type="EMBL" id="KAJ1159799.1"/>
    </source>
</evidence>
<dbReference type="EMBL" id="JANPWB010000008">
    <property type="protein sequence ID" value="KAJ1159799.1"/>
    <property type="molecule type" value="Genomic_DNA"/>
</dbReference>
<evidence type="ECO:0000313" key="2">
    <source>
        <dbReference type="Proteomes" id="UP001066276"/>
    </source>
</evidence>
<name>A0AAV7S881_PLEWA</name>
<comment type="caution">
    <text evidence="1">The sequence shown here is derived from an EMBL/GenBank/DDBJ whole genome shotgun (WGS) entry which is preliminary data.</text>
</comment>
<organism evidence="1 2">
    <name type="scientific">Pleurodeles waltl</name>
    <name type="common">Iberian ribbed newt</name>
    <dbReference type="NCBI Taxonomy" id="8319"/>
    <lineage>
        <taxon>Eukaryota</taxon>
        <taxon>Metazoa</taxon>
        <taxon>Chordata</taxon>
        <taxon>Craniata</taxon>
        <taxon>Vertebrata</taxon>
        <taxon>Euteleostomi</taxon>
        <taxon>Amphibia</taxon>
        <taxon>Batrachia</taxon>
        <taxon>Caudata</taxon>
        <taxon>Salamandroidea</taxon>
        <taxon>Salamandridae</taxon>
        <taxon>Pleurodelinae</taxon>
        <taxon>Pleurodeles</taxon>
    </lineage>
</organism>